<reference evidence="8 9" key="1">
    <citation type="submission" date="2023-11" db="EMBL/GenBank/DDBJ databases">
        <title>Dfirmibasis_genome.</title>
        <authorList>
            <person name="Edelbroek B."/>
            <person name="Kjellin J."/>
            <person name="Jerlstrom-Hultqvist J."/>
            <person name="Soderbom F."/>
        </authorList>
    </citation>
    <scope>NUCLEOTIDE SEQUENCE [LARGE SCALE GENOMIC DNA]</scope>
    <source>
        <strain evidence="8 9">TNS-C-14</strain>
    </source>
</reference>
<keyword evidence="2" id="KW-0813">Transport</keyword>
<dbReference type="Gene3D" id="1.20.1250.20">
    <property type="entry name" value="MFS general substrate transporter like domains"/>
    <property type="match status" value="1"/>
</dbReference>
<feature type="transmembrane region" description="Helical" evidence="6">
    <location>
        <begin position="233"/>
        <end position="256"/>
    </location>
</feature>
<dbReference type="Pfam" id="PF07690">
    <property type="entry name" value="MFS_1"/>
    <property type="match status" value="1"/>
</dbReference>
<feature type="transmembrane region" description="Helical" evidence="6">
    <location>
        <begin position="199"/>
        <end position="221"/>
    </location>
</feature>
<feature type="transmembrane region" description="Helical" evidence="6">
    <location>
        <begin position="61"/>
        <end position="85"/>
    </location>
</feature>
<dbReference type="PANTHER" id="PTHR23504:SF31">
    <property type="entry name" value="MAJOR FACILITATOR SUPERFAMILY DOMAIN-CONTAINING PROTEIN 10"/>
    <property type="match status" value="1"/>
</dbReference>
<evidence type="ECO:0000256" key="3">
    <source>
        <dbReference type="ARBA" id="ARBA00022692"/>
    </source>
</evidence>
<evidence type="ECO:0000256" key="4">
    <source>
        <dbReference type="ARBA" id="ARBA00022989"/>
    </source>
</evidence>
<keyword evidence="3 6" id="KW-0812">Transmembrane</keyword>
<evidence type="ECO:0000313" key="9">
    <source>
        <dbReference type="Proteomes" id="UP001344447"/>
    </source>
</evidence>
<sequence length="487" mass="55644">MEPNIINNSPSKSNLIKGYSTINIIDNKQNNNEVAPLLKNDNNTNEEKPSIRKHKYLKQVFFLYFLFGLLLMAGHLYALFLPGFFNEFVIKNYPNLSPIEQQSKSSYYKSFSDAAPHLVMFFFGPLFGVLSDRYGRKPILFFSFSVNIIDFMLCWCSIKKNNLIYFYIGHTISGLSYVANAAVFSFVADVSIFESHVSILYSLLGISLGSGIIFGPLIYIFTSQSQIPNLTLYIAGILVGISLLGLTILSESLEIAKSNHRFIESRKSFNPFKTIKDLLFVRGLLFWIILLFFSVSYISRDITSTFNYYTILMYSWTQIEIGSFIIVSGFLVILWGAVVIPILLNFLSIRKVISLGFFIYFICHLLLVFSNYSVYYFIIGCGFGSFVHNIPNLIQSLVSVITPRELQGTIITGFESIGSVSQFLGSFLSDYIFMYFISNKSPFFFPQAPYFLNTIFSLILFLSSIIIWNYFKNEQIYNNGYINKSIK</sequence>
<feature type="transmembrane region" description="Helical" evidence="6">
    <location>
        <begin position="450"/>
        <end position="471"/>
    </location>
</feature>
<accession>A0AAN7TRM5</accession>
<dbReference type="GO" id="GO:0022857">
    <property type="term" value="F:transmembrane transporter activity"/>
    <property type="evidence" value="ECO:0007669"/>
    <property type="project" value="InterPro"/>
</dbReference>
<keyword evidence="5 6" id="KW-0472">Membrane</keyword>
<feature type="transmembrane region" description="Helical" evidence="6">
    <location>
        <begin position="352"/>
        <end position="369"/>
    </location>
</feature>
<evidence type="ECO:0000259" key="7">
    <source>
        <dbReference type="PROSITE" id="PS50850"/>
    </source>
</evidence>
<dbReference type="InterPro" id="IPR020846">
    <property type="entry name" value="MFS_dom"/>
</dbReference>
<dbReference type="AlphaFoldDB" id="A0AAN7TRM5"/>
<feature type="transmembrane region" description="Helical" evidence="6">
    <location>
        <begin position="164"/>
        <end position="187"/>
    </location>
</feature>
<gene>
    <name evidence="8" type="ORF">RB653_003037</name>
</gene>
<evidence type="ECO:0000256" key="1">
    <source>
        <dbReference type="ARBA" id="ARBA00004141"/>
    </source>
</evidence>
<name>A0AAN7TRM5_9MYCE</name>
<feature type="transmembrane region" description="Helical" evidence="6">
    <location>
        <begin position="277"/>
        <end position="299"/>
    </location>
</feature>
<comment type="subcellular location">
    <subcellularLocation>
        <location evidence="1">Membrane</location>
        <topology evidence="1">Multi-pass membrane protein</topology>
    </subcellularLocation>
</comment>
<dbReference type="EMBL" id="JAVFKY010000004">
    <property type="protein sequence ID" value="KAK5578084.1"/>
    <property type="molecule type" value="Genomic_DNA"/>
</dbReference>
<dbReference type="Proteomes" id="UP001344447">
    <property type="component" value="Unassembled WGS sequence"/>
</dbReference>
<evidence type="ECO:0000256" key="6">
    <source>
        <dbReference type="SAM" id="Phobius"/>
    </source>
</evidence>
<evidence type="ECO:0000256" key="2">
    <source>
        <dbReference type="ARBA" id="ARBA00022448"/>
    </source>
</evidence>
<dbReference type="GO" id="GO:0016020">
    <property type="term" value="C:membrane"/>
    <property type="evidence" value="ECO:0007669"/>
    <property type="project" value="UniProtKB-SubCell"/>
</dbReference>
<protein>
    <recommendedName>
        <fullName evidence="7">Major facilitator superfamily (MFS) profile domain-containing protein</fullName>
    </recommendedName>
</protein>
<dbReference type="SUPFAM" id="SSF103473">
    <property type="entry name" value="MFS general substrate transporter"/>
    <property type="match status" value="1"/>
</dbReference>
<keyword evidence="4 6" id="KW-1133">Transmembrane helix</keyword>
<dbReference type="PROSITE" id="PS50850">
    <property type="entry name" value="MFS"/>
    <property type="match status" value="1"/>
</dbReference>
<dbReference type="PANTHER" id="PTHR23504">
    <property type="entry name" value="MAJOR FACILITATOR SUPERFAMILY DOMAIN-CONTAINING PROTEIN 10"/>
    <property type="match status" value="1"/>
</dbReference>
<evidence type="ECO:0000256" key="5">
    <source>
        <dbReference type="ARBA" id="ARBA00023136"/>
    </source>
</evidence>
<organism evidence="8 9">
    <name type="scientific">Dictyostelium firmibasis</name>
    <dbReference type="NCBI Taxonomy" id="79012"/>
    <lineage>
        <taxon>Eukaryota</taxon>
        <taxon>Amoebozoa</taxon>
        <taxon>Evosea</taxon>
        <taxon>Eumycetozoa</taxon>
        <taxon>Dictyostelia</taxon>
        <taxon>Dictyosteliales</taxon>
        <taxon>Dictyosteliaceae</taxon>
        <taxon>Dictyostelium</taxon>
    </lineage>
</organism>
<proteinExistence type="predicted"/>
<dbReference type="InterPro" id="IPR011701">
    <property type="entry name" value="MFS"/>
</dbReference>
<keyword evidence="9" id="KW-1185">Reference proteome</keyword>
<feature type="transmembrane region" description="Helical" evidence="6">
    <location>
        <begin position="319"/>
        <end position="340"/>
    </location>
</feature>
<dbReference type="InterPro" id="IPR036259">
    <property type="entry name" value="MFS_trans_sf"/>
</dbReference>
<feature type="domain" description="Major facilitator superfamily (MFS) profile" evidence="7">
    <location>
        <begin position="56"/>
        <end position="465"/>
    </location>
</feature>
<evidence type="ECO:0000313" key="8">
    <source>
        <dbReference type="EMBL" id="KAK5578084.1"/>
    </source>
</evidence>
<feature type="transmembrane region" description="Helical" evidence="6">
    <location>
        <begin position="138"/>
        <end position="158"/>
    </location>
</feature>
<feature type="transmembrane region" description="Helical" evidence="6">
    <location>
        <begin position="114"/>
        <end position="131"/>
    </location>
</feature>
<comment type="caution">
    <text evidence="8">The sequence shown here is derived from an EMBL/GenBank/DDBJ whole genome shotgun (WGS) entry which is preliminary data.</text>
</comment>